<evidence type="ECO:0000313" key="3">
    <source>
        <dbReference type="Proteomes" id="UP001237448"/>
    </source>
</evidence>
<organism evidence="2 3">
    <name type="scientific">Labrys monachus</name>
    <dbReference type="NCBI Taxonomy" id="217067"/>
    <lineage>
        <taxon>Bacteria</taxon>
        <taxon>Pseudomonadati</taxon>
        <taxon>Pseudomonadota</taxon>
        <taxon>Alphaproteobacteria</taxon>
        <taxon>Hyphomicrobiales</taxon>
        <taxon>Xanthobacteraceae</taxon>
        <taxon>Labrys</taxon>
    </lineage>
</organism>
<dbReference type="EMBL" id="JAUSVK010000001">
    <property type="protein sequence ID" value="MDQ0394591.1"/>
    <property type="molecule type" value="Genomic_DNA"/>
</dbReference>
<protein>
    <submittedName>
        <fullName evidence="2">Uncharacterized protein</fullName>
    </submittedName>
</protein>
<feature type="region of interest" description="Disordered" evidence="1">
    <location>
        <begin position="1"/>
        <end position="32"/>
    </location>
</feature>
<accession>A0ABU0FJD1</accession>
<gene>
    <name evidence="2" type="ORF">J3R73_004383</name>
</gene>
<evidence type="ECO:0000313" key="2">
    <source>
        <dbReference type="EMBL" id="MDQ0394591.1"/>
    </source>
</evidence>
<comment type="caution">
    <text evidence="2">The sequence shown here is derived from an EMBL/GenBank/DDBJ whole genome shotgun (WGS) entry which is preliminary data.</text>
</comment>
<evidence type="ECO:0000256" key="1">
    <source>
        <dbReference type="SAM" id="MobiDB-lite"/>
    </source>
</evidence>
<sequence>MRILRHRPYQAQPVCPSSIRPGAERAAPSDPDFTHAHEIDEYFIRLQRKSAVMDATPVHIVATLKG</sequence>
<dbReference type="Proteomes" id="UP001237448">
    <property type="component" value="Unassembled WGS sequence"/>
</dbReference>
<dbReference type="RefSeq" id="WP_307431960.1">
    <property type="nucleotide sequence ID" value="NZ_JAUSVK010000001.1"/>
</dbReference>
<reference evidence="2 3" key="1">
    <citation type="submission" date="2023-07" db="EMBL/GenBank/DDBJ databases">
        <title>Genomic Encyclopedia of Type Strains, Phase IV (KMG-IV): sequencing the most valuable type-strain genomes for metagenomic binning, comparative biology and taxonomic classification.</title>
        <authorList>
            <person name="Goeker M."/>
        </authorList>
    </citation>
    <scope>NUCLEOTIDE SEQUENCE [LARGE SCALE GENOMIC DNA]</scope>
    <source>
        <strain evidence="2 3">DSM 5896</strain>
    </source>
</reference>
<proteinExistence type="predicted"/>
<name>A0ABU0FJD1_9HYPH</name>
<keyword evidence="3" id="KW-1185">Reference proteome</keyword>